<proteinExistence type="predicted"/>
<accession>A0A1H3DPL7</accession>
<keyword evidence="2" id="KW-1185">Reference proteome</keyword>
<name>A0A1H3DPL7_9FIRM</name>
<protein>
    <submittedName>
        <fullName evidence="1">CRISPR type III-A/MTUBE-associated RAMP protein Csm5</fullName>
    </submittedName>
</protein>
<dbReference type="AlphaFoldDB" id="A0A1H3DPL7"/>
<dbReference type="Proteomes" id="UP000198828">
    <property type="component" value="Unassembled WGS sequence"/>
</dbReference>
<reference evidence="1 2" key="1">
    <citation type="submission" date="2016-10" db="EMBL/GenBank/DDBJ databases">
        <authorList>
            <person name="de Groot N.N."/>
        </authorList>
    </citation>
    <scope>NUCLEOTIDE SEQUENCE [LARGE SCALE GENOMIC DNA]</scope>
    <source>
        <strain evidence="1 2">DSM 23310</strain>
    </source>
</reference>
<evidence type="ECO:0000313" key="1">
    <source>
        <dbReference type="EMBL" id="SDX68356.1"/>
    </source>
</evidence>
<sequence length="186" mass="22043">MNMTQNRLGIYQETIYNIDNFILGNVIEAIEPGDCTEEFDFKIRVNEKVSHRFNEDIIRYFEEKELLRVLYQYSKDIIQDELEYFKQNKHPAFNSKEVIEILEELDSINNLDKPVLRIGKGKGYKSNTIALAIKKLDRVYYVRKIKNIAIPYKYNKNYEFPKTKKFVNSAVSPKLLGFTILEKVDR</sequence>
<dbReference type="EMBL" id="FNNG01000016">
    <property type="protein sequence ID" value="SDX68356.1"/>
    <property type="molecule type" value="Genomic_DNA"/>
</dbReference>
<evidence type="ECO:0000313" key="2">
    <source>
        <dbReference type="Proteomes" id="UP000198828"/>
    </source>
</evidence>
<organism evidence="1 2">
    <name type="scientific">Tepidimicrobium xylanilyticum</name>
    <dbReference type="NCBI Taxonomy" id="1123352"/>
    <lineage>
        <taxon>Bacteria</taxon>
        <taxon>Bacillati</taxon>
        <taxon>Bacillota</taxon>
        <taxon>Tissierellia</taxon>
        <taxon>Tissierellales</taxon>
        <taxon>Tepidimicrobiaceae</taxon>
        <taxon>Tepidimicrobium</taxon>
    </lineage>
</organism>
<gene>
    <name evidence="1" type="ORF">SAMN05660923_02726</name>
</gene>